<feature type="transmembrane region" description="Helical" evidence="1">
    <location>
        <begin position="20"/>
        <end position="40"/>
    </location>
</feature>
<dbReference type="PATRIC" id="fig|1423718.3.peg.1132"/>
<feature type="transmembrane region" description="Helical" evidence="1">
    <location>
        <begin position="94"/>
        <end position="117"/>
    </location>
</feature>
<accession>A0A0R2ABQ1</accession>
<dbReference type="Proteomes" id="UP000051008">
    <property type="component" value="Unassembled WGS sequence"/>
</dbReference>
<keyword evidence="1" id="KW-0812">Transmembrane</keyword>
<protein>
    <submittedName>
        <fullName evidence="2">Uncharacterized protein</fullName>
    </submittedName>
</protein>
<dbReference type="EMBL" id="AYYP01000071">
    <property type="protein sequence ID" value="KRM63092.1"/>
    <property type="molecule type" value="Genomic_DNA"/>
</dbReference>
<sequence>MEMGKMKFKRHKVTKDDWLVVLVGILFGVILIWFSSVFGLDLIKRVWSSFLIIYCFSYFIGVVVNRIFKLRRKKVDKISVGESVELNYINGKHIFYAVICGITVAIGVIIALICGIYDITVVELFIKLFHAFKNLVYMFLFGGIILLVLPFIIIGKFFR</sequence>
<keyword evidence="3" id="KW-1185">Reference proteome</keyword>
<proteinExistence type="predicted"/>
<keyword evidence="1" id="KW-0472">Membrane</keyword>
<comment type="caution">
    <text evidence="2">The sequence shown here is derived from an EMBL/GenBank/DDBJ whole genome shotgun (WGS) entry which is preliminary data.</text>
</comment>
<name>A0A0R2ABQ1_9LACO</name>
<evidence type="ECO:0000256" key="1">
    <source>
        <dbReference type="SAM" id="Phobius"/>
    </source>
</evidence>
<dbReference type="AlphaFoldDB" id="A0A0R2ABQ1"/>
<reference evidence="2 3" key="1">
    <citation type="journal article" date="2015" name="Genome Announc.">
        <title>Expanding the biotechnology potential of lactobacilli through comparative genomics of 213 strains and associated genera.</title>
        <authorList>
            <person name="Sun Z."/>
            <person name="Harris H.M."/>
            <person name="McCann A."/>
            <person name="Guo C."/>
            <person name="Argimon S."/>
            <person name="Zhang W."/>
            <person name="Yang X."/>
            <person name="Jeffery I.B."/>
            <person name="Cooney J.C."/>
            <person name="Kagawa T.F."/>
            <person name="Liu W."/>
            <person name="Song Y."/>
            <person name="Salvetti E."/>
            <person name="Wrobel A."/>
            <person name="Rasinkangas P."/>
            <person name="Parkhill J."/>
            <person name="Rea M.C."/>
            <person name="O'Sullivan O."/>
            <person name="Ritari J."/>
            <person name="Douillard F.P."/>
            <person name="Paul Ross R."/>
            <person name="Yang R."/>
            <person name="Briner A.E."/>
            <person name="Felis G.E."/>
            <person name="de Vos W.M."/>
            <person name="Barrangou R."/>
            <person name="Klaenhammer T.R."/>
            <person name="Caufield P.W."/>
            <person name="Cui Y."/>
            <person name="Zhang H."/>
            <person name="O'Toole P.W."/>
        </authorList>
    </citation>
    <scope>NUCLEOTIDE SEQUENCE [LARGE SCALE GENOMIC DNA]</scope>
    <source>
        <strain evidence="2 3">DSM 20509</strain>
    </source>
</reference>
<keyword evidence="1" id="KW-1133">Transmembrane helix</keyword>
<feature type="transmembrane region" description="Helical" evidence="1">
    <location>
        <begin position="137"/>
        <end position="158"/>
    </location>
</feature>
<gene>
    <name evidence="2" type="ORF">FC14_GL001078</name>
</gene>
<evidence type="ECO:0000313" key="3">
    <source>
        <dbReference type="Proteomes" id="UP000051008"/>
    </source>
</evidence>
<feature type="transmembrane region" description="Helical" evidence="1">
    <location>
        <begin position="46"/>
        <end position="68"/>
    </location>
</feature>
<organism evidence="2 3">
    <name type="scientific">Ligilactobacillus agilis DSM 20509</name>
    <dbReference type="NCBI Taxonomy" id="1423718"/>
    <lineage>
        <taxon>Bacteria</taxon>
        <taxon>Bacillati</taxon>
        <taxon>Bacillota</taxon>
        <taxon>Bacilli</taxon>
        <taxon>Lactobacillales</taxon>
        <taxon>Lactobacillaceae</taxon>
        <taxon>Ligilactobacillus</taxon>
    </lineage>
</organism>
<evidence type="ECO:0000313" key="2">
    <source>
        <dbReference type="EMBL" id="KRM63092.1"/>
    </source>
</evidence>